<dbReference type="InterPro" id="IPR055361">
    <property type="entry name" value="tRNA_methyltr_TrmB_bact"/>
</dbReference>
<evidence type="ECO:0000256" key="5">
    <source>
        <dbReference type="ARBA" id="ARBA00022691"/>
    </source>
</evidence>
<dbReference type="PANTHER" id="PTHR23417:SF14">
    <property type="entry name" value="PENTACOTRIPEPTIDE-REPEAT REGION OF PRORP DOMAIN-CONTAINING PROTEIN"/>
    <property type="match status" value="1"/>
</dbReference>
<evidence type="ECO:0000256" key="2">
    <source>
        <dbReference type="ARBA" id="ARBA00011977"/>
    </source>
</evidence>
<evidence type="ECO:0000256" key="3">
    <source>
        <dbReference type="ARBA" id="ARBA00022603"/>
    </source>
</evidence>
<protein>
    <recommendedName>
        <fullName evidence="2">tRNA (guanine(46)-N(7))-methyltransferase</fullName>
        <ecNumber evidence="2">2.1.1.33</ecNumber>
    </recommendedName>
</protein>
<evidence type="ECO:0000256" key="4">
    <source>
        <dbReference type="ARBA" id="ARBA00022679"/>
    </source>
</evidence>
<comment type="catalytic activity">
    <reaction evidence="1">
        <text>guanosine(46) in tRNA + S-adenosyl-L-methionine = N(7)-methylguanosine(46) in tRNA + S-adenosyl-L-homocysteine</text>
        <dbReference type="Rhea" id="RHEA:42708"/>
        <dbReference type="Rhea" id="RHEA-COMP:10188"/>
        <dbReference type="Rhea" id="RHEA-COMP:10189"/>
        <dbReference type="ChEBI" id="CHEBI:57856"/>
        <dbReference type="ChEBI" id="CHEBI:59789"/>
        <dbReference type="ChEBI" id="CHEBI:74269"/>
        <dbReference type="ChEBI" id="CHEBI:74480"/>
        <dbReference type="EC" id="2.1.1.33"/>
    </reaction>
</comment>
<dbReference type="Gene3D" id="3.40.50.150">
    <property type="entry name" value="Vaccinia Virus protein VP39"/>
    <property type="match status" value="1"/>
</dbReference>
<evidence type="ECO:0000256" key="6">
    <source>
        <dbReference type="ARBA" id="ARBA00022694"/>
    </source>
</evidence>
<dbReference type="InterPro" id="IPR029063">
    <property type="entry name" value="SAM-dependent_MTases_sf"/>
</dbReference>
<dbReference type="SUPFAM" id="SSF53335">
    <property type="entry name" value="S-adenosyl-L-methionine-dependent methyltransferases"/>
    <property type="match status" value="1"/>
</dbReference>
<evidence type="ECO:0000313" key="7">
    <source>
        <dbReference type="EMBL" id="SVA39125.1"/>
    </source>
</evidence>
<dbReference type="Pfam" id="PF02390">
    <property type="entry name" value="Methyltransf_4"/>
    <property type="match status" value="1"/>
</dbReference>
<dbReference type="GO" id="GO:0043527">
    <property type="term" value="C:tRNA methyltransferase complex"/>
    <property type="evidence" value="ECO:0007669"/>
    <property type="project" value="TreeGrafter"/>
</dbReference>
<dbReference type="InterPro" id="IPR003358">
    <property type="entry name" value="tRNA_(Gua-N-7)_MeTrfase_Trmb"/>
</dbReference>
<evidence type="ECO:0000256" key="1">
    <source>
        <dbReference type="ARBA" id="ARBA00000142"/>
    </source>
</evidence>
<dbReference type="CDD" id="cd02440">
    <property type="entry name" value="AdoMet_MTases"/>
    <property type="match status" value="1"/>
</dbReference>
<proteinExistence type="inferred from homology"/>
<keyword evidence="5" id="KW-0949">S-adenosyl-L-methionine</keyword>
<dbReference type="GO" id="GO:0008176">
    <property type="term" value="F:tRNA (guanine(46)-N7)-methyltransferase activity"/>
    <property type="evidence" value="ECO:0007669"/>
    <property type="project" value="UniProtKB-EC"/>
</dbReference>
<dbReference type="EMBL" id="UINC01008700">
    <property type="protein sequence ID" value="SVA39125.1"/>
    <property type="molecule type" value="Genomic_DNA"/>
</dbReference>
<name>A0A381VFJ4_9ZZZZ</name>
<dbReference type="HAMAP" id="MF_01057">
    <property type="entry name" value="tRNA_methyltr_TrmB"/>
    <property type="match status" value="1"/>
</dbReference>
<dbReference type="EC" id="2.1.1.33" evidence="2"/>
<organism evidence="7">
    <name type="scientific">marine metagenome</name>
    <dbReference type="NCBI Taxonomy" id="408172"/>
    <lineage>
        <taxon>unclassified sequences</taxon>
        <taxon>metagenomes</taxon>
        <taxon>ecological metagenomes</taxon>
    </lineage>
</organism>
<keyword evidence="3" id="KW-0489">Methyltransferase</keyword>
<accession>A0A381VFJ4</accession>
<dbReference type="PROSITE" id="PS51625">
    <property type="entry name" value="SAM_MT_TRMB"/>
    <property type="match status" value="1"/>
</dbReference>
<sequence length="210" mass="25069">MFGRFKGRKKSYLLSSNDFKKCLINKDTNIYPKNYNILDIGSGSGENAVYLSFIHPHAKIITCELFEDGNINLSNEIIKKSIDNIKLFQGNVLEFLDFIKKSKIFNEIWILFPDPWPKARHHKRRLLNINFLELIYSYLKDEGRIFIATDSQTYIQLILSIIHKVRDFFIWENQLLEEWDYENLDLPETKFFKKAKKSNRKTMFFQLKKI</sequence>
<dbReference type="PANTHER" id="PTHR23417">
    <property type="entry name" value="3-DEOXY-D-MANNO-OCTULOSONIC-ACID TRANSFERASE/TRNA GUANINE-N 7 - -METHYLTRANSFERASE"/>
    <property type="match status" value="1"/>
</dbReference>
<dbReference type="AlphaFoldDB" id="A0A381VFJ4"/>
<keyword evidence="6" id="KW-0819">tRNA processing</keyword>
<keyword evidence="4" id="KW-0808">Transferase</keyword>
<gene>
    <name evidence="7" type="ORF">METZ01_LOCUS91979</name>
</gene>
<reference evidence="7" key="1">
    <citation type="submission" date="2018-05" db="EMBL/GenBank/DDBJ databases">
        <authorList>
            <person name="Lanie J.A."/>
            <person name="Ng W.-L."/>
            <person name="Kazmierczak K.M."/>
            <person name="Andrzejewski T.M."/>
            <person name="Davidsen T.M."/>
            <person name="Wayne K.J."/>
            <person name="Tettelin H."/>
            <person name="Glass J.I."/>
            <person name="Rusch D."/>
            <person name="Podicherti R."/>
            <person name="Tsui H.-C.T."/>
            <person name="Winkler M.E."/>
        </authorList>
    </citation>
    <scope>NUCLEOTIDE SEQUENCE</scope>
</reference>